<evidence type="ECO:0000313" key="1">
    <source>
        <dbReference type="EMBL" id="CAN68855.1"/>
    </source>
</evidence>
<sequence length="80" mass="8742">MPPPPSLYLKWPTNIAFSICRSQWPSLMGASTEGPSLARIYPMVGAAVPGPDGSANLEQHCQKGFLMEVQVRKPSRDCLK</sequence>
<reference evidence="1" key="1">
    <citation type="journal article" date="2007" name="PLoS ONE">
        <title>The first genome sequence of an elite grapevine cultivar (Pinot noir Vitis vinifera L.): coping with a highly heterozygous genome.</title>
        <authorList>
            <person name="Velasco R."/>
            <person name="Zharkikh A."/>
            <person name="Troggio M."/>
            <person name="Cartwright D.A."/>
            <person name="Cestaro A."/>
            <person name="Pruss D."/>
            <person name="Pindo M."/>
            <person name="FitzGerald L.M."/>
            <person name="Vezzulli S."/>
            <person name="Reid J."/>
            <person name="Malacarne G."/>
            <person name="Iliev D."/>
            <person name="Coppola G."/>
            <person name="Wardell B."/>
            <person name="Micheletti D."/>
            <person name="Macalma T."/>
            <person name="Facci M."/>
            <person name="Mitchell J.T."/>
            <person name="Perazzolli M."/>
            <person name="Eldredge G."/>
            <person name="Gatto P."/>
            <person name="Oyzerski R."/>
            <person name="Moretto M."/>
            <person name="Gutin N."/>
            <person name="Stefanini M."/>
            <person name="Chen Y."/>
            <person name="Segala C."/>
            <person name="Davenport C."/>
            <person name="Dematte L."/>
            <person name="Mraz A."/>
            <person name="Battilana J."/>
            <person name="Stormo K."/>
            <person name="Costa F."/>
            <person name="Tao Q."/>
            <person name="Si-Ammour A."/>
            <person name="Harkins T."/>
            <person name="Lackey A."/>
            <person name="Perbost C."/>
            <person name="Taillon B."/>
            <person name="Stella A."/>
            <person name="Solovyev V."/>
            <person name="Fawcett J.A."/>
            <person name="Sterck L."/>
            <person name="Vandepoele K."/>
            <person name="Grando S.M."/>
            <person name="Toppo S."/>
            <person name="Moser C."/>
            <person name="Lanchbury J."/>
            <person name="Bogden R."/>
            <person name="Skolnick M."/>
            <person name="Sgaramella V."/>
            <person name="Bhatnagar S.K."/>
            <person name="Fontana P."/>
            <person name="Gutin A."/>
            <person name="Van de Peer Y."/>
            <person name="Salamini F."/>
            <person name="Viola R."/>
        </authorList>
    </citation>
    <scope>NUCLEOTIDE SEQUENCE</scope>
</reference>
<proteinExistence type="predicted"/>
<gene>
    <name evidence="1" type="ORF">VITISV_043335</name>
</gene>
<name>A5CAK9_VITVI</name>
<organism evidence="1">
    <name type="scientific">Vitis vinifera</name>
    <name type="common">Grape</name>
    <dbReference type="NCBI Taxonomy" id="29760"/>
    <lineage>
        <taxon>Eukaryota</taxon>
        <taxon>Viridiplantae</taxon>
        <taxon>Streptophyta</taxon>
        <taxon>Embryophyta</taxon>
        <taxon>Tracheophyta</taxon>
        <taxon>Spermatophyta</taxon>
        <taxon>Magnoliopsida</taxon>
        <taxon>eudicotyledons</taxon>
        <taxon>Gunneridae</taxon>
        <taxon>Pentapetalae</taxon>
        <taxon>rosids</taxon>
        <taxon>Vitales</taxon>
        <taxon>Vitaceae</taxon>
        <taxon>Viteae</taxon>
        <taxon>Vitis</taxon>
    </lineage>
</organism>
<protein>
    <submittedName>
        <fullName evidence="1">Uncharacterized protein</fullName>
    </submittedName>
</protein>
<dbReference type="AlphaFoldDB" id="A5CAK9"/>
<dbReference type="EMBL" id="AM488301">
    <property type="protein sequence ID" value="CAN68855.1"/>
    <property type="molecule type" value="Genomic_DNA"/>
</dbReference>
<accession>A5CAK9</accession>